<dbReference type="InterPro" id="IPR016181">
    <property type="entry name" value="Acyl_CoA_acyltransferase"/>
</dbReference>
<protein>
    <submittedName>
        <fullName evidence="4">Phosphinothricin acetyltransferase</fullName>
    </submittedName>
</protein>
<accession>A0A2A9DQN0</accession>
<evidence type="ECO:0000256" key="1">
    <source>
        <dbReference type="ARBA" id="ARBA00022679"/>
    </source>
</evidence>
<feature type="domain" description="N-acetyltransferase" evidence="3">
    <location>
        <begin position="6"/>
        <end position="170"/>
    </location>
</feature>
<dbReference type="STRING" id="1724.GCA_001044175_02133"/>
<evidence type="ECO:0000313" key="4">
    <source>
        <dbReference type="EMBL" id="PFG28894.1"/>
    </source>
</evidence>
<organism evidence="4 5">
    <name type="scientific">Corynebacterium renale</name>
    <dbReference type="NCBI Taxonomy" id="1724"/>
    <lineage>
        <taxon>Bacteria</taxon>
        <taxon>Bacillati</taxon>
        <taxon>Actinomycetota</taxon>
        <taxon>Actinomycetes</taxon>
        <taxon>Mycobacteriales</taxon>
        <taxon>Corynebacteriaceae</taxon>
        <taxon>Corynebacterium</taxon>
    </lineage>
</organism>
<dbReference type="Pfam" id="PF00583">
    <property type="entry name" value="Acetyltransf_1"/>
    <property type="match status" value="1"/>
</dbReference>
<gene>
    <name evidence="4" type="ORF">ATK06_2023</name>
</gene>
<comment type="caution">
    <text evidence="4">The sequence shown here is derived from an EMBL/GenBank/DDBJ whole genome shotgun (WGS) entry which is preliminary data.</text>
</comment>
<dbReference type="InterPro" id="IPR050832">
    <property type="entry name" value="Bact_Acetyltransf"/>
</dbReference>
<dbReference type="PROSITE" id="PS51186">
    <property type="entry name" value="GNAT"/>
    <property type="match status" value="1"/>
</dbReference>
<reference evidence="4 5" key="1">
    <citation type="submission" date="2017-10" db="EMBL/GenBank/DDBJ databases">
        <title>Sequencing the genomes of 1000 actinobacteria strains.</title>
        <authorList>
            <person name="Klenk H.-P."/>
        </authorList>
    </citation>
    <scope>NUCLEOTIDE SEQUENCE [LARGE SCALE GENOMIC DNA]</scope>
    <source>
        <strain evidence="4 5">DSM 20688</strain>
    </source>
</reference>
<dbReference type="Gene3D" id="3.40.630.30">
    <property type="match status" value="1"/>
</dbReference>
<dbReference type="SUPFAM" id="SSF55729">
    <property type="entry name" value="Acyl-CoA N-acyltransferases (Nat)"/>
    <property type="match status" value="1"/>
</dbReference>
<dbReference type="EMBL" id="PDJF01000001">
    <property type="protein sequence ID" value="PFG28894.1"/>
    <property type="molecule type" value="Genomic_DNA"/>
</dbReference>
<keyword evidence="5" id="KW-1185">Reference proteome</keyword>
<sequence>MPAMTVTLRDATLLDASRLGIVKYESWIAAFSSIGIAEHLIAPGPEGYADQWRIDIAAAKPGEIVVAEENGVVIGYRVIGTGRGHAQPGELELETIYLHPDSWGKSVGSLLMANAIENMRARGATRAFLWMHPLNQRAEGFYEAKGWRKDGPPRDDVYEGTLMQRMIVDL</sequence>
<proteinExistence type="predicted"/>
<keyword evidence="1 4" id="KW-0808">Transferase</keyword>
<keyword evidence="2" id="KW-0012">Acyltransferase</keyword>
<evidence type="ECO:0000313" key="5">
    <source>
        <dbReference type="Proteomes" id="UP000221653"/>
    </source>
</evidence>
<dbReference type="GO" id="GO:0016747">
    <property type="term" value="F:acyltransferase activity, transferring groups other than amino-acyl groups"/>
    <property type="evidence" value="ECO:0007669"/>
    <property type="project" value="InterPro"/>
</dbReference>
<dbReference type="Proteomes" id="UP000221653">
    <property type="component" value="Unassembled WGS sequence"/>
</dbReference>
<evidence type="ECO:0000259" key="3">
    <source>
        <dbReference type="PROSITE" id="PS51186"/>
    </source>
</evidence>
<dbReference type="PANTHER" id="PTHR43877">
    <property type="entry name" value="AMINOALKYLPHOSPHONATE N-ACETYLTRANSFERASE-RELATED-RELATED"/>
    <property type="match status" value="1"/>
</dbReference>
<name>A0A2A9DQN0_9CORY</name>
<dbReference type="CDD" id="cd04301">
    <property type="entry name" value="NAT_SF"/>
    <property type="match status" value="1"/>
</dbReference>
<evidence type="ECO:0000256" key="2">
    <source>
        <dbReference type="ARBA" id="ARBA00023315"/>
    </source>
</evidence>
<dbReference type="InterPro" id="IPR000182">
    <property type="entry name" value="GNAT_dom"/>
</dbReference>
<dbReference type="AlphaFoldDB" id="A0A2A9DQN0"/>